<feature type="region of interest" description="Disordered" evidence="4">
    <location>
        <begin position="170"/>
        <end position="200"/>
    </location>
</feature>
<keyword evidence="1" id="KW-0805">Transcription regulation</keyword>
<reference evidence="6 7" key="1">
    <citation type="submission" date="2023-05" db="EMBL/GenBank/DDBJ databases">
        <title>Streptantibioticus silvisoli sp. nov., acidotolerant actinomycetes 1 from pine litter.</title>
        <authorList>
            <person name="Swiecimska M."/>
            <person name="Golinska P."/>
            <person name="Sangal V."/>
            <person name="Wachnowicz B."/>
            <person name="Goodfellow M."/>
        </authorList>
    </citation>
    <scope>NUCLEOTIDE SEQUENCE [LARGE SCALE GENOMIC DNA]</scope>
    <source>
        <strain evidence="6 7">SL54</strain>
    </source>
</reference>
<proteinExistence type="predicted"/>
<dbReference type="SUPFAM" id="SSF46785">
    <property type="entry name" value="Winged helix' DNA-binding domain"/>
    <property type="match status" value="1"/>
</dbReference>
<dbReference type="RefSeq" id="WP_282704629.1">
    <property type="nucleotide sequence ID" value="NZ_JAAGKO020000023.1"/>
</dbReference>
<feature type="domain" description="HTH hxlR-type" evidence="5">
    <location>
        <begin position="26"/>
        <end position="125"/>
    </location>
</feature>
<evidence type="ECO:0000256" key="3">
    <source>
        <dbReference type="ARBA" id="ARBA00023163"/>
    </source>
</evidence>
<name>A0ABT6W114_9ACTN</name>
<evidence type="ECO:0000256" key="4">
    <source>
        <dbReference type="SAM" id="MobiDB-lite"/>
    </source>
</evidence>
<dbReference type="PROSITE" id="PS51118">
    <property type="entry name" value="HTH_HXLR"/>
    <property type="match status" value="1"/>
</dbReference>
<evidence type="ECO:0000256" key="2">
    <source>
        <dbReference type="ARBA" id="ARBA00023125"/>
    </source>
</evidence>
<keyword evidence="3" id="KW-0804">Transcription</keyword>
<organism evidence="6 7">
    <name type="scientific">Streptantibioticus silvisoli</name>
    <dbReference type="NCBI Taxonomy" id="2705255"/>
    <lineage>
        <taxon>Bacteria</taxon>
        <taxon>Bacillati</taxon>
        <taxon>Actinomycetota</taxon>
        <taxon>Actinomycetes</taxon>
        <taxon>Kitasatosporales</taxon>
        <taxon>Streptomycetaceae</taxon>
        <taxon>Streptantibioticus</taxon>
    </lineage>
</organism>
<dbReference type="Proteomes" id="UP001156398">
    <property type="component" value="Unassembled WGS sequence"/>
</dbReference>
<evidence type="ECO:0000313" key="7">
    <source>
        <dbReference type="Proteomes" id="UP001156398"/>
    </source>
</evidence>
<dbReference type="EMBL" id="JAAGKO020000023">
    <property type="protein sequence ID" value="MDI5964439.1"/>
    <property type="molecule type" value="Genomic_DNA"/>
</dbReference>
<sequence>MSTENAPSARLEGPLAARDSWTLNRCSIDRALRAVGNRPAQLLLREAFYGTRRFDDFARRVGVTESVAAARLRELVAVGALERRPYREPGHRTRHEYVLTERGRDLLPVSLALMQFGDRHLAGPAGPPMDLTHHDCGAPVHVEVRCEAGHDVPLDELTVAFSENRLATGGEVGVGETGGGEAGARETGGGVGEVADGVPGGATGGGEAAVAGGAAAGGGEAAAAGGAAAGGAVADDAVAGGAARAGGGAGRA</sequence>
<dbReference type="Gene3D" id="1.10.10.10">
    <property type="entry name" value="Winged helix-like DNA-binding domain superfamily/Winged helix DNA-binding domain"/>
    <property type="match status" value="1"/>
</dbReference>
<evidence type="ECO:0000256" key="1">
    <source>
        <dbReference type="ARBA" id="ARBA00023015"/>
    </source>
</evidence>
<evidence type="ECO:0000313" key="6">
    <source>
        <dbReference type="EMBL" id="MDI5964439.1"/>
    </source>
</evidence>
<gene>
    <name evidence="6" type="ORF">POF43_017200</name>
</gene>
<dbReference type="PANTHER" id="PTHR33204:SF18">
    <property type="entry name" value="TRANSCRIPTIONAL REGULATORY PROTEIN"/>
    <property type="match status" value="1"/>
</dbReference>
<protein>
    <submittedName>
        <fullName evidence="6">Helix-turn-helix domain-containing protein</fullName>
    </submittedName>
</protein>
<comment type="caution">
    <text evidence="6">The sequence shown here is derived from an EMBL/GenBank/DDBJ whole genome shotgun (WGS) entry which is preliminary data.</text>
</comment>
<dbReference type="PANTHER" id="PTHR33204">
    <property type="entry name" value="TRANSCRIPTIONAL REGULATOR, MARR FAMILY"/>
    <property type="match status" value="1"/>
</dbReference>
<dbReference type="Pfam" id="PF01638">
    <property type="entry name" value="HxlR"/>
    <property type="match status" value="1"/>
</dbReference>
<accession>A0ABT6W114</accession>
<dbReference type="InterPro" id="IPR036390">
    <property type="entry name" value="WH_DNA-bd_sf"/>
</dbReference>
<keyword evidence="2" id="KW-0238">DNA-binding</keyword>
<keyword evidence="7" id="KW-1185">Reference proteome</keyword>
<dbReference type="InterPro" id="IPR002577">
    <property type="entry name" value="HTH_HxlR"/>
</dbReference>
<evidence type="ECO:0000259" key="5">
    <source>
        <dbReference type="PROSITE" id="PS51118"/>
    </source>
</evidence>
<dbReference type="InterPro" id="IPR036388">
    <property type="entry name" value="WH-like_DNA-bd_sf"/>
</dbReference>